<evidence type="ECO:0000313" key="1">
    <source>
        <dbReference type="EMBL" id="CAB5691796.1"/>
    </source>
</evidence>
<dbReference type="Proteomes" id="UP000834611">
    <property type="component" value="Unassembled WGS sequence"/>
</dbReference>
<dbReference type="AlphaFoldDB" id="A0A9N8D2V1"/>
<comment type="caution">
    <text evidence="1">The sequence shown here is derived from an EMBL/GenBank/DDBJ whole genome shotgun (WGS) entry which is preliminary data.</text>
</comment>
<gene>
    <name evidence="1" type="ORF">GHA_01969</name>
</gene>
<organism evidence="1 2">
    <name type="scientific">Providencia rettgeri</name>
    <dbReference type="NCBI Taxonomy" id="587"/>
    <lineage>
        <taxon>Bacteria</taxon>
        <taxon>Pseudomonadati</taxon>
        <taxon>Pseudomonadota</taxon>
        <taxon>Gammaproteobacteria</taxon>
        <taxon>Enterobacterales</taxon>
        <taxon>Morganellaceae</taxon>
        <taxon>Providencia</taxon>
    </lineage>
</organism>
<reference evidence="1" key="1">
    <citation type="submission" date="2020-05" db="EMBL/GenBank/DDBJ databases">
        <authorList>
            <person name="Delgado-Blas J."/>
        </authorList>
    </citation>
    <scope>NUCLEOTIDE SEQUENCE</scope>
    <source>
        <strain evidence="1">BB1453</strain>
    </source>
</reference>
<dbReference type="EMBL" id="CAHPSF010000004">
    <property type="protein sequence ID" value="CAB5691796.1"/>
    <property type="molecule type" value="Genomic_DNA"/>
</dbReference>
<sequence>MYNWPYQLKGSPNEKNHDNGSIGFVSIGM</sequence>
<name>A0A9N8D2V1_PRORE</name>
<proteinExistence type="predicted"/>
<protein>
    <submittedName>
        <fullName evidence="1">Uncharacterized protein</fullName>
    </submittedName>
</protein>
<evidence type="ECO:0000313" key="2">
    <source>
        <dbReference type="Proteomes" id="UP000834611"/>
    </source>
</evidence>
<accession>A0A9N8D2V1</accession>